<comment type="subunit">
    <text evidence="2 8">Tetramer of two alpha and two beta chains.</text>
</comment>
<dbReference type="STRING" id="572480.Arnit_2452"/>
<evidence type="ECO:0000256" key="7">
    <source>
        <dbReference type="ARBA" id="ARBA00049047"/>
    </source>
</evidence>
<dbReference type="InterPro" id="IPR013785">
    <property type="entry name" value="Aldolase_TIM"/>
</dbReference>
<reference evidence="10 11" key="1">
    <citation type="journal article" date="2010" name="Stand. Genomic Sci.">
        <title>Complete genome sequence of Arcobacter nitrofigilis type strain (CI).</title>
        <authorList>
            <person name="Pati A."/>
            <person name="Gronow S."/>
            <person name="Lapidus A."/>
            <person name="Copeland A."/>
            <person name="Glavina Del Rio T."/>
            <person name="Nolan M."/>
            <person name="Lucas S."/>
            <person name="Tice H."/>
            <person name="Cheng J.F."/>
            <person name="Han C."/>
            <person name="Chertkov O."/>
            <person name="Bruce D."/>
            <person name="Tapia R."/>
            <person name="Goodwin L."/>
            <person name="Pitluck S."/>
            <person name="Liolios K."/>
            <person name="Ivanova N."/>
            <person name="Mavromatis K."/>
            <person name="Chen A."/>
            <person name="Palaniappan K."/>
            <person name="Land M."/>
            <person name="Hauser L."/>
            <person name="Chang Y.J."/>
            <person name="Jeffries C.D."/>
            <person name="Detter J.C."/>
            <person name="Rohde M."/>
            <person name="Goker M."/>
            <person name="Bristow J."/>
            <person name="Eisen J.A."/>
            <person name="Markowitz V."/>
            <person name="Hugenholtz P."/>
            <person name="Klenk H.P."/>
            <person name="Kyrpides N.C."/>
        </authorList>
    </citation>
    <scope>NUCLEOTIDE SEQUENCE [LARGE SCALE GENOMIC DNA]</scope>
    <source>
        <strain evidence="11">ATCC 33309 / DSM 7299 / CCUG 15893 / LMG 7604 / NCTC 12251 / CI</strain>
    </source>
</reference>
<feature type="active site" description="Proton acceptor" evidence="8">
    <location>
        <position position="34"/>
    </location>
</feature>
<dbReference type="NCBIfam" id="TIGR00262">
    <property type="entry name" value="trpA"/>
    <property type="match status" value="1"/>
</dbReference>
<evidence type="ECO:0000256" key="2">
    <source>
        <dbReference type="ARBA" id="ARBA00011270"/>
    </source>
</evidence>
<keyword evidence="4 8" id="KW-0822">Tryptophan biosynthesis</keyword>
<dbReference type="Pfam" id="PF00290">
    <property type="entry name" value="Trp_syntA"/>
    <property type="match status" value="1"/>
</dbReference>
<accession>D5UZ50</accession>
<evidence type="ECO:0000256" key="5">
    <source>
        <dbReference type="ARBA" id="ARBA00023141"/>
    </source>
</evidence>
<dbReference type="Gene3D" id="3.20.20.70">
    <property type="entry name" value="Aldolase class I"/>
    <property type="match status" value="1"/>
</dbReference>
<dbReference type="GO" id="GO:0004834">
    <property type="term" value="F:tryptophan synthase activity"/>
    <property type="evidence" value="ECO:0007669"/>
    <property type="project" value="UniProtKB-UniRule"/>
</dbReference>
<dbReference type="EC" id="4.2.1.20" evidence="8"/>
<proteinExistence type="inferred from homology"/>
<dbReference type="PROSITE" id="PS00167">
    <property type="entry name" value="TRP_SYNTHASE_ALPHA"/>
    <property type="match status" value="1"/>
</dbReference>
<dbReference type="OrthoDB" id="9804578at2"/>
<dbReference type="KEGG" id="ant:Arnit_2452"/>
<feature type="active site" description="Proton acceptor" evidence="8">
    <location>
        <position position="45"/>
    </location>
</feature>
<comment type="similarity">
    <text evidence="8 9">Belongs to the TrpA family.</text>
</comment>
<dbReference type="InterPro" id="IPR018204">
    <property type="entry name" value="Trp_synthase_alpha_AS"/>
</dbReference>
<sequence>MKKLVGYITAALPENNFTVDLALNMKDAGVDILELGIPFTDPVADGPVIEKANLIALKNGFKLKDLFEVSSKIAPEMKTLWMGYANPFYHYGIEKFFAKAQEFGIKGAIVPDFPFEESLKYNKLASHYEQALISFVAPTHSENRIKKVVEHSKEFVYMVAYAGITGSGVEEDLSDIIDNVRKYTKTPLYIGFGVDEKTAKAKAKNVDGVIVGSAFVKHLIDDSLSNSEKIQRITAIAKEIKEKINE</sequence>
<dbReference type="EMBL" id="CP001999">
    <property type="protein sequence ID" value="ADG94102.1"/>
    <property type="molecule type" value="Genomic_DNA"/>
</dbReference>
<dbReference type="GO" id="GO:0005829">
    <property type="term" value="C:cytosol"/>
    <property type="evidence" value="ECO:0007669"/>
    <property type="project" value="TreeGrafter"/>
</dbReference>
<dbReference type="InterPro" id="IPR002028">
    <property type="entry name" value="Trp_synthase_suA"/>
</dbReference>
<dbReference type="InterPro" id="IPR011060">
    <property type="entry name" value="RibuloseP-bd_barrel"/>
</dbReference>
<comment type="pathway">
    <text evidence="1 8">Amino-acid biosynthesis; L-tryptophan biosynthesis; L-tryptophan from chorismate: step 5/5.</text>
</comment>
<dbReference type="eggNOG" id="COG0159">
    <property type="taxonomic scope" value="Bacteria"/>
</dbReference>
<dbReference type="RefSeq" id="WP_013136247.1">
    <property type="nucleotide sequence ID" value="NC_014166.1"/>
</dbReference>
<comment type="function">
    <text evidence="8">The alpha subunit is responsible for the aldol cleavage of indoleglycerol phosphate to indole and glyceraldehyde 3-phosphate.</text>
</comment>
<evidence type="ECO:0000256" key="4">
    <source>
        <dbReference type="ARBA" id="ARBA00022822"/>
    </source>
</evidence>
<organism evidence="10 11">
    <name type="scientific">Arcobacter nitrofigilis (strain ATCC 33309 / DSM 7299 / CCUG 15893 / LMG 7604 / NCTC 12251 / CI)</name>
    <name type="common">Campylobacter nitrofigilis</name>
    <dbReference type="NCBI Taxonomy" id="572480"/>
    <lineage>
        <taxon>Bacteria</taxon>
        <taxon>Pseudomonadati</taxon>
        <taxon>Campylobacterota</taxon>
        <taxon>Epsilonproteobacteria</taxon>
        <taxon>Campylobacterales</taxon>
        <taxon>Arcobacteraceae</taxon>
        <taxon>Arcobacter</taxon>
    </lineage>
</organism>
<evidence type="ECO:0000256" key="8">
    <source>
        <dbReference type="HAMAP-Rule" id="MF_00131"/>
    </source>
</evidence>
<gene>
    <name evidence="8" type="primary">trpA</name>
    <name evidence="10" type="ordered locus">Arnit_2452</name>
</gene>
<dbReference type="HAMAP" id="MF_00131">
    <property type="entry name" value="Trp_synth_alpha"/>
    <property type="match status" value="1"/>
</dbReference>
<dbReference type="AlphaFoldDB" id="D5UZ50"/>
<keyword evidence="11" id="KW-1185">Reference proteome</keyword>
<evidence type="ECO:0000256" key="3">
    <source>
        <dbReference type="ARBA" id="ARBA00022605"/>
    </source>
</evidence>
<evidence type="ECO:0000256" key="9">
    <source>
        <dbReference type="RuleBase" id="RU003662"/>
    </source>
</evidence>
<keyword evidence="6 8" id="KW-0456">Lyase</keyword>
<protein>
    <recommendedName>
        <fullName evidence="8">Tryptophan synthase alpha chain</fullName>
        <ecNumber evidence="8">4.2.1.20</ecNumber>
    </recommendedName>
</protein>
<evidence type="ECO:0000256" key="6">
    <source>
        <dbReference type="ARBA" id="ARBA00023239"/>
    </source>
</evidence>
<dbReference type="UniPathway" id="UPA00035">
    <property type="reaction ID" value="UER00044"/>
</dbReference>
<evidence type="ECO:0000313" key="11">
    <source>
        <dbReference type="Proteomes" id="UP000000939"/>
    </source>
</evidence>
<dbReference type="PANTHER" id="PTHR43406">
    <property type="entry name" value="TRYPTOPHAN SYNTHASE, ALPHA CHAIN"/>
    <property type="match status" value="1"/>
</dbReference>
<dbReference type="PANTHER" id="PTHR43406:SF1">
    <property type="entry name" value="TRYPTOPHAN SYNTHASE ALPHA CHAIN, CHLOROPLASTIC"/>
    <property type="match status" value="1"/>
</dbReference>
<evidence type="ECO:0000256" key="1">
    <source>
        <dbReference type="ARBA" id="ARBA00004733"/>
    </source>
</evidence>
<keyword evidence="3 8" id="KW-0028">Amino-acid biosynthesis</keyword>
<keyword evidence="5 8" id="KW-0057">Aromatic amino acid biosynthesis</keyword>
<dbReference type="SUPFAM" id="SSF51366">
    <property type="entry name" value="Ribulose-phoshate binding barrel"/>
    <property type="match status" value="1"/>
</dbReference>
<dbReference type="CDD" id="cd04724">
    <property type="entry name" value="Tryptophan_synthase_alpha"/>
    <property type="match status" value="1"/>
</dbReference>
<comment type="catalytic activity">
    <reaction evidence="7 8">
        <text>(1S,2R)-1-C-(indol-3-yl)glycerol 3-phosphate + L-serine = D-glyceraldehyde 3-phosphate + L-tryptophan + H2O</text>
        <dbReference type="Rhea" id="RHEA:10532"/>
        <dbReference type="ChEBI" id="CHEBI:15377"/>
        <dbReference type="ChEBI" id="CHEBI:33384"/>
        <dbReference type="ChEBI" id="CHEBI:57912"/>
        <dbReference type="ChEBI" id="CHEBI:58866"/>
        <dbReference type="ChEBI" id="CHEBI:59776"/>
        <dbReference type="EC" id="4.2.1.20"/>
    </reaction>
</comment>
<dbReference type="HOGENOM" id="CLU_016734_0_0_7"/>
<dbReference type="Proteomes" id="UP000000939">
    <property type="component" value="Chromosome"/>
</dbReference>
<name>D5UZ50_ARCNC</name>
<evidence type="ECO:0000313" key="10">
    <source>
        <dbReference type="EMBL" id="ADG94102.1"/>
    </source>
</evidence>